<feature type="region of interest" description="Disordered" evidence="1">
    <location>
        <begin position="312"/>
        <end position="378"/>
    </location>
</feature>
<reference evidence="2 3" key="1">
    <citation type="submission" date="2017-01" db="EMBL/GenBank/DDBJ databases">
        <authorList>
            <person name="Varghese N."/>
            <person name="Submissions S."/>
        </authorList>
    </citation>
    <scope>NUCLEOTIDE SEQUENCE [LARGE SCALE GENOMIC DNA]</scope>
    <source>
        <strain evidence="2 3">DSM 44280</strain>
    </source>
</reference>
<evidence type="ECO:0000313" key="3">
    <source>
        <dbReference type="Proteomes" id="UP000185547"/>
    </source>
</evidence>
<dbReference type="EMBL" id="FTMH01000005">
    <property type="protein sequence ID" value="SIQ07255.1"/>
    <property type="molecule type" value="Genomic_DNA"/>
</dbReference>
<gene>
    <name evidence="2" type="ORF">SAMN05421802_105122</name>
</gene>
<proteinExistence type="predicted"/>
<name>A0A9X8R1Z7_9CORY</name>
<accession>A0A9X8R1Z7</accession>
<evidence type="ECO:0000313" key="2">
    <source>
        <dbReference type="EMBL" id="SIQ07255.1"/>
    </source>
</evidence>
<sequence>MPVNPRVEKAVQQALFKHVSGAHAHRLRDFVTQTVSSYVAVSGFGDISPYGPTSLPNMTSLVVQASDRVYLQGRDLTPESVFAVENIHAVVPENMHAYYAKRLALVRIAEFSLGYSLDIEGSDDEPKKGYARPYLPEDFPKIRQWAVARTTQYSRELTEGALALCLGAGLMGKQAVTVKAGDIREDNNGVVWVPQGHGESPRPVATVFTQALLELRGRREPDQLLLGGKEKPASLQTLNVGREFKVFPARLRMTWYVAVAATTNADVAATALGTKFLYPYLKFSRKDGVRPDPIEDHARELVDPFTNWPALRADQRWQPTPSPSAPVAKETGSGDKAKRMNAADVPVQQQEQYPRSGVADEQARKQRSMFEVIDGGKK</sequence>
<protein>
    <submittedName>
        <fullName evidence="2">Uncharacterized protein</fullName>
    </submittedName>
</protein>
<dbReference type="Proteomes" id="UP000185547">
    <property type="component" value="Unassembled WGS sequence"/>
</dbReference>
<evidence type="ECO:0000256" key="1">
    <source>
        <dbReference type="SAM" id="MobiDB-lite"/>
    </source>
</evidence>
<organism evidence="2 3">
    <name type="scientific">Corynebacterium afermentans</name>
    <dbReference type="NCBI Taxonomy" id="38286"/>
    <lineage>
        <taxon>Bacteria</taxon>
        <taxon>Bacillati</taxon>
        <taxon>Actinomycetota</taxon>
        <taxon>Actinomycetes</taxon>
        <taxon>Mycobacteriales</taxon>
        <taxon>Corynebacteriaceae</taxon>
        <taxon>Corynebacterium</taxon>
    </lineage>
</organism>
<keyword evidence="3" id="KW-1185">Reference proteome</keyword>
<comment type="caution">
    <text evidence="2">The sequence shown here is derived from an EMBL/GenBank/DDBJ whole genome shotgun (WGS) entry which is preliminary data.</text>
</comment>
<dbReference type="AlphaFoldDB" id="A0A9X8R1Z7"/>